<keyword evidence="3" id="KW-0732">Signal</keyword>
<dbReference type="EMBL" id="NEDP02005460">
    <property type="protein sequence ID" value="OWF40523.1"/>
    <property type="molecule type" value="Genomic_DNA"/>
</dbReference>
<comment type="caution">
    <text evidence="4">The sequence shown here is derived from an EMBL/GenBank/DDBJ whole genome shotgun (WGS) entry which is preliminary data.</text>
</comment>
<name>A0A210PVK6_MIZYE</name>
<keyword evidence="5" id="KW-1185">Reference proteome</keyword>
<evidence type="ECO:0000256" key="3">
    <source>
        <dbReference type="SAM" id="SignalP"/>
    </source>
</evidence>
<evidence type="ECO:0000313" key="4">
    <source>
        <dbReference type="EMBL" id="OWF40523.1"/>
    </source>
</evidence>
<gene>
    <name evidence="4" type="ORF">KP79_PYT19961</name>
</gene>
<dbReference type="AlphaFoldDB" id="A0A210PVK6"/>
<feature type="chain" id="PRO_5013165864" evidence="3">
    <location>
        <begin position="28"/>
        <end position="424"/>
    </location>
</feature>
<evidence type="ECO:0000313" key="5">
    <source>
        <dbReference type="Proteomes" id="UP000242188"/>
    </source>
</evidence>
<feature type="transmembrane region" description="Helical" evidence="2">
    <location>
        <begin position="161"/>
        <end position="189"/>
    </location>
</feature>
<keyword evidence="2" id="KW-0812">Transmembrane</keyword>
<keyword evidence="2" id="KW-0472">Membrane</keyword>
<dbReference type="OrthoDB" id="10476131at2759"/>
<reference evidence="4 5" key="1">
    <citation type="journal article" date="2017" name="Nat. Ecol. Evol.">
        <title>Scallop genome provides insights into evolution of bilaterian karyotype and development.</title>
        <authorList>
            <person name="Wang S."/>
            <person name="Zhang J."/>
            <person name="Jiao W."/>
            <person name="Li J."/>
            <person name="Xun X."/>
            <person name="Sun Y."/>
            <person name="Guo X."/>
            <person name="Huan P."/>
            <person name="Dong B."/>
            <person name="Zhang L."/>
            <person name="Hu X."/>
            <person name="Sun X."/>
            <person name="Wang J."/>
            <person name="Zhao C."/>
            <person name="Wang Y."/>
            <person name="Wang D."/>
            <person name="Huang X."/>
            <person name="Wang R."/>
            <person name="Lv J."/>
            <person name="Li Y."/>
            <person name="Zhang Z."/>
            <person name="Liu B."/>
            <person name="Lu W."/>
            <person name="Hui Y."/>
            <person name="Liang J."/>
            <person name="Zhou Z."/>
            <person name="Hou R."/>
            <person name="Li X."/>
            <person name="Liu Y."/>
            <person name="Li H."/>
            <person name="Ning X."/>
            <person name="Lin Y."/>
            <person name="Zhao L."/>
            <person name="Xing Q."/>
            <person name="Dou J."/>
            <person name="Li Y."/>
            <person name="Mao J."/>
            <person name="Guo H."/>
            <person name="Dou H."/>
            <person name="Li T."/>
            <person name="Mu C."/>
            <person name="Jiang W."/>
            <person name="Fu Q."/>
            <person name="Fu X."/>
            <person name="Miao Y."/>
            <person name="Liu J."/>
            <person name="Yu Q."/>
            <person name="Li R."/>
            <person name="Liao H."/>
            <person name="Li X."/>
            <person name="Kong Y."/>
            <person name="Jiang Z."/>
            <person name="Chourrout D."/>
            <person name="Li R."/>
            <person name="Bao Z."/>
        </authorList>
    </citation>
    <scope>NUCLEOTIDE SEQUENCE [LARGE SCALE GENOMIC DNA]</scope>
    <source>
        <strain evidence="4 5">PY_sf001</strain>
    </source>
</reference>
<feature type="region of interest" description="Disordered" evidence="1">
    <location>
        <begin position="340"/>
        <end position="369"/>
    </location>
</feature>
<keyword evidence="2" id="KW-1133">Transmembrane helix</keyword>
<evidence type="ECO:0000256" key="1">
    <source>
        <dbReference type="SAM" id="MobiDB-lite"/>
    </source>
</evidence>
<feature type="signal peptide" evidence="3">
    <location>
        <begin position="1"/>
        <end position="27"/>
    </location>
</feature>
<organism evidence="4 5">
    <name type="scientific">Mizuhopecten yessoensis</name>
    <name type="common">Japanese scallop</name>
    <name type="synonym">Patinopecten yessoensis</name>
    <dbReference type="NCBI Taxonomy" id="6573"/>
    <lineage>
        <taxon>Eukaryota</taxon>
        <taxon>Metazoa</taxon>
        <taxon>Spiralia</taxon>
        <taxon>Lophotrochozoa</taxon>
        <taxon>Mollusca</taxon>
        <taxon>Bivalvia</taxon>
        <taxon>Autobranchia</taxon>
        <taxon>Pteriomorphia</taxon>
        <taxon>Pectinida</taxon>
        <taxon>Pectinoidea</taxon>
        <taxon>Pectinidae</taxon>
        <taxon>Mizuhopecten</taxon>
    </lineage>
</organism>
<feature type="compositionally biased region" description="Polar residues" evidence="1">
    <location>
        <begin position="353"/>
        <end position="369"/>
    </location>
</feature>
<evidence type="ECO:0000256" key="2">
    <source>
        <dbReference type="SAM" id="Phobius"/>
    </source>
</evidence>
<dbReference type="Proteomes" id="UP000242188">
    <property type="component" value="Unassembled WGS sequence"/>
</dbReference>
<protein>
    <submittedName>
        <fullName evidence="4">Uncharacterized protein</fullName>
    </submittedName>
</protein>
<proteinExistence type="predicted"/>
<sequence>MDVPDYERKSTRHLVLLLSFIIRISIACNMPKLKPLHENQCDCRHNGSDAYLTCYSDVDCYNAGDANIIHHFWSGYFENGTFQELSEDPKYQYNIRTENRGKDMTRFVTTLTIPNVTDVDYIRRFQFSVTSEFGSLQPLPPISLCNKTERRIVDVDEPVDLIVLVIRLVISVAVCLIIVYAVIINLPFLKYYLLRCCRREVLHKRRDTEGLTYDTALLYDTDDTQASLIAVSLKKELSSRGLDVASAGDVLGYQPKMRELDAIPTSATVIYVVTQESSIDKSLTLARDEASRCKTSKEQILVYTHQVPSAFKQNSLLTLSWFEDIKKKCSRPQERYQVVSTSDTNRECASEPNGDSNGNIERNPNINGNSEEDNVNFVVRVYRKWRRQKFYRTLELGLSIGFRVNKVAGTSLAYKSSENSLTEI</sequence>
<accession>A0A210PVK6</accession>